<feature type="binding site" evidence="21">
    <location>
        <position position="931"/>
    </location>
    <ligand>
        <name>ATP</name>
        <dbReference type="ChEBI" id="CHEBI:30616"/>
    </ligand>
</feature>
<protein>
    <recommendedName>
        <fullName evidence="4">non-specific serine/threonine protein kinase</fullName>
        <ecNumber evidence="4">2.7.11.1</ecNumber>
    </recommendedName>
</protein>
<sequence>MLPLNLPFGCHLLRQAPVVSGHLLWPIPLLAAASSRRTSLDADKLAPPSTAAAASTRDTDDNVLCEPGNCGTAGKQAGSGELAIVHRKAPVWMCGRWISCLTRYSLLLLTATADLTKPPSVSIRFSSMQKQQLHSSCKKYSNGIRIYFIGLKLSFALLLVLSLVSPTSSCTEQEKSSLLQFLSGLSKDGGLAVSWRDAKDCCTWEGVTCSADGKITGVKLASKGLEGSISPSLGNLTGLLHLNLSHNSLSGGLPSELIASSSITVLDVSFNLLKEEIHELPFSNPVRPLQVLNISSNLFTGQFPSATWKMMKSLVALNASNNSFTGQIPSHFCSSSPSFAELELCHNHFSGGIPPGFGNCSRLRVLKAGYNNLSGSLPDDLFNASSLEYLSFPNNDLQGVIDGMHIVNLRNLTTLDLEGNRIHGTIPDSIGQLNRLQDLHLGNNNMSGELPSAMSNCTHLITINLKRNNFGGQLSRVNFSNLPHLKTLDLLYNRFEGTIPESIYSCSNLAALRLSGNNLYGQLSPEIGNLKSLTFLSIGCNNLTNVTNTLSILKDSRNLTTLLIGSNFQREAMPEDDTIDGFQKLKVLSIANCSLSGHIPSWLSKLENLEMVFLQNNRLTGSIPPWIKNLELLFHLDLSNNSLIGEIPTSLMEMRMLVSKNRATSLDPRVFELPVYKTPTLQYRITIAFPNVLNLGKNNFSGMIPQDIGQLKSLNTLNLSSNSLSGEIPQQLSNLTKLQVLDLSSNHLIGAIPSALNNLHFLSAFNVSYNDLEGPIPNGVQFSTFTISSFYGNPKLCGSILPSRCGAAEAEASSTSIKGHSKKAIFATAFGVFFGGIALLLFMGYLLAYVRGTCFITKNRSSNNADVKSESGSEQSLVIVSRGEGDKNKLTFTDIVKATNNFHKDNIIGCGGYGLVYKAELPDGTKLAIKKLNGEMCLMDREFSAEVEALSMAKHDNLVPLWGYCIQGDSRLLIYSYMENGSLDDWLHNRDDDTSTFLDWPARLKIAQGTGQGLSYIHDACKPHIIHRDIKSSNILLDKDFKAYVADFGLSRLILANKTHVTTELVGTLGYIPPEYGQGWVATLRGDMYSFGVVLLELLTGRRPVSISSSSKELVKWVQEMKSQGKQIEVLDPILRGTGYDEQILKVLEVACRCVNCNPCLRLTIKEVVACLDSIDTKPQT</sequence>
<organism evidence="24 25">
    <name type="scientific">Zizania palustris</name>
    <name type="common">Northern wild rice</name>
    <dbReference type="NCBI Taxonomy" id="103762"/>
    <lineage>
        <taxon>Eukaryota</taxon>
        <taxon>Viridiplantae</taxon>
        <taxon>Streptophyta</taxon>
        <taxon>Embryophyta</taxon>
        <taxon>Tracheophyta</taxon>
        <taxon>Spermatophyta</taxon>
        <taxon>Magnoliopsida</taxon>
        <taxon>Liliopsida</taxon>
        <taxon>Poales</taxon>
        <taxon>Poaceae</taxon>
        <taxon>BOP clade</taxon>
        <taxon>Oryzoideae</taxon>
        <taxon>Oryzeae</taxon>
        <taxon>Zizaniinae</taxon>
        <taxon>Zizania</taxon>
    </lineage>
</organism>
<evidence type="ECO:0000256" key="16">
    <source>
        <dbReference type="ARBA" id="ARBA00023136"/>
    </source>
</evidence>
<keyword evidence="11" id="KW-0677">Repeat</keyword>
<dbReference type="FunFam" id="3.30.200.20:FF:000394">
    <property type="entry name" value="Leucine-rich repeat receptor-like protein kinase"/>
    <property type="match status" value="1"/>
</dbReference>
<dbReference type="SMART" id="SM00220">
    <property type="entry name" value="S_TKc"/>
    <property type="match status" value="1"/>
</dbReference>
<evidence type="ECO:0000256" key="13">
    <source>
        <dbReference type="ARBA" id="ARBA00022777"/>
    </source>
</evidence>
<dbReference type="FunFam" id="3.80.10.10:FF:000213">
    <property type="entry name" value="Tyrosine-sulfated glycopeptide receptor 1"/>
    <property type="match status" value="1"/>
</dbReference>
<dbReference type="Pfam" id="PF13855">
    <property type="entry name" value="LRR_8"/>
    <property type="match status" value="2"/>
</dbReference>
<evidence type="ECO:0000256" key="2">
    <source>
        <dbReference type="ARBA" id="ARBA00008684"/>
    </source>
</evidence>
<keyword evidence="25" id="KW-1185">Reference proteome</keyword>
<evidence type="ECO:0000256" key="11">
    <source>
        <dbReference type="ARBA" id="ARBA00022737"/>
    </source>
</evidence>
<evidence type="ECO:0000256" key="5">
    <source>
        <dbReference type="ARBA" id="ARBA00022475"/>
    </source>
</evidence>
<dbReference type="InterPro" id="IPR008271">
    <property type="entry name" value="Ser/Thr_kinase_AS"/>
</dbReference>
<dbReference type="InterPro" id="IPR017441">
    <property type="entry name" value="Protein_kinase_ATP_BS"/>
</dbReference>
<dbReference type="PROSITE" id="PS00107">
    <property type="entry name" value="PROTEIN_KINASE_ATP"/>
    <property type="match status" value="1"/>
</dbReference>
<feature type="domain" description="Protein kinase" evidence="23">
    <location>
        <begin position="902"/>
        <end position="1175"/>
    </location>
</feature>
<dbReference type="GO" id="GO:0004674">
    <property type="term" value="F:protein serine/threonine kinase activity"/>
    <property type="evidence" value="ECO:0007669"/>
    <property type="project" value="UniProtKB-KW"/>
</dbReference>
<evidence type="ECO:0000256" key="4">
    <source>
        <dbReference type="ARBA" id="ARBA00012513"/>
    </source>
</evidence>
<gene>
    <name evidence="24" type="ORF">GUJ93_ZPchr0002g26637</name>
</gene>
<evidence type="ECO:0000256" key="6">
    <source>
        <dbReference type="ARBA" id="ARBA00022527"/>
    </source>
</evidence>
<dbReference type="Pfam" id="PF00560">
    <property type="entry name" value="LRR_1"/>
    <property type="match status" value="6"/>
</dbReference>
<dbReference type="PANTHER" id="PTHR48053">
    <property type="entry name" value="LEUCINE RICH REPEAT FAMILY PROTEIN, EXPRESSED"/>
    <property type="match status" value="1"/>
</dbReference>
<accession>A0A8J5RP51</accession>
<evidence type="ECO:0000256" key="9">
    <source>
        <dbReference type="ARBA" id="ARBA00022692"/>
    </source>
</evidence>
<dbReference type="PROSITE" id="PS00108">
    <property type="entry name" value="PROTEIN_KINASE_ST"/>
    <property type="match status" value="1"/>
</dbReference>
<evidence type="ECO:0000256" key="8">
    <source>
        <dbReference type="ARBA" id="ARBA00022679"/>
    </source>
</evidence>
<evidence type="ECO:0000256" key="22">
    <source>
        <dbReference type="SAM" id="Phobius"/>
    </source>
</evidence>
<keyword evidence="18" id="KW-0325">Glycoprotein</keyword>
<dbReference type="AlphaFoldDB" id="A0A8J5RP51"/>
<name>A0A8J5RP51_ZIZPA</name>
<comment type="subcellular location">
    <subcellularLocation>
        <location evidence="1">Cell membrane</location>
        <topology evidence="1">Single-pass type I membrane protein</topology>
    </subcellularLocation>
</comment>
<keyword evidence="12 21" id="KW-0547">Nucleotide-binding</keyword>
<dbReference type="EC" id="2.7.11.1" evidence="4"/>
<evidence type="ECO:0000256" key="17">
    <source>
        <dbReference type="ARBA" id="ARBA00023170"/>
    </source>
</evidence>
<evidence type="ECO:0000256" key="15">
    <source>
        <dbReference type="ARBA" id="ARBA00022989"/>
    </source>
</evidence>
<dbReference type="SMART" id="SM00369">
    <property type="entry name" value="LRR_TYP"/>
    <property type="match status" value="8"/>
</dbReference>
<dbReference type="FunFam" id="1.10.510.10:FF:000309">
    <property type="entry name" value="Leucine-rich repeat receptor-like protein kinase"/>
    <property type="match status" value="1"/>
</dbReference>
<evidence type="ECO:0000256" key="20">
    <source>
        <dbReference type="ARBA" id="ARBA00048679"/>
    </source>
</evidence>
<evidence type="ECO:0000256" key="19">
    <source>
        <dbReference type="ARBA" id="ARBA00047899"/>
    </source>
</evidence>
<dbReference type="Pfam" id="PF08263">
    <property type="entry name" value="LRRNT_2"/>
    <property type="match status" value="1"/>
</dbReference>
<dbReference type="FunFam" id="3.80.10.10:FF:000403">
    <property type="entry name" value="Receptor-like protein 2"/>
    <property type="match status" value="1"/>
</dbReference>
<dbReference type="Proteomes" id="UP000729402">
    <property type="component" value="Unassembled WGS sequence"/>
</dbReference>
<evidence type="ECO:0000256" key="1">
    <source>
        <dbReference type="ARBA" id="ARBA00004251"/>
    </source>
</evidence>
<keyword evidence="7" id="KW-0433">Leucine-rich repeat</keyword>
<feature type="transmembrane region" description="Helical" evidence="22">
    <location>
        <begin position="824"/>
        <end position="850"/>
    </location>
</feature>
<dbReference type="EMBL" id="JAAALK010000287">
    <property type="protein sequence ID" value="KAG8058136.1"/>
    <property type="molecule type" value="Genomic_DNA"/>
</dbReference>
<evidence type="ECO:0000313" key="24">
    <source>
        <dbReference type="EMBL" id="KAG8058136.1"/>
    </source>
</evidence>
<dbReference type="EMBL" id="JAAALK010000287">
    <property type="protein sequence ID" value="KAG8058137.1"/>
    <property type="molecule type" value="Genomic_DNA"/>
</dbReference>
<comment type="caution">
    <text evidence="24">The sequence shown here is derived from an EMBL/GenBank/DDBJ whole genome shotgun (WGS) entry which is preliminary data.</text>
</comment>
<dbReference type="PROSITE" id="PS51450">
    <property type="entry name" value="LRR"/>
    <property type="match status" value="1"/>
</dbReference>
<reference evidence="24" key="2">
    <citation type="submission" date="2021-02" db="EMBL/GenBank/DDBJ databases">
        <authorList>
            <person name="Kimball J.A."/>
            <person name="Haas M.W."/>
            <person name="Macchietto M."/>
            <person name="Kono T."/>
            <person name="Duquette J."/>
            <person name="Shao M."/>
        </authorList>
    </citation>
    <scope>NUCLEOTIDE SEQUENCE</scope>
    <source>
        <tissue evidence="24">Fresh leaf tissue</tissue>
    </source>
</reference>
<keyword evidence="5" id="KW-1003">Cell membrane</keyword>
<dbReference type="Pfam" id="PF00069">
    <property type="entry name" value="Pkinase"/>
    <property type="match status" value="1"/>
</dbReference>
<keyword evidence="10" id="KW-0732">Signal</keyword>
<dbReference type="GO" id="GO:0005886">
    <property type="term" value="C:plasma membrane"/>
    <property type="evidence" value="ECO:0007669"/>
    <property type="project" value="UniProtKB-SubCell"/>
</dbReference>
<keyword evidence="8" id="KW-0808">Transferase</keyword>
<dbReference type="InterPro" id="IPR001611">
    <property type="entry name" value="Leu-rich_rpt"/>
</dbReference>
<dbReference type="InterPro" id="IPR000719">
    <property type="entry name" value="Prot_kinase_dom"/>
</dbReference>
<reference evidence="24" key="1">
    <citation type="journal article" date="2021" name="bioRxiv">
        <title>Whole Genome Assembly and Annotation of Northern Wild Rice, Zizania palustris L., Supports a Whole Genome Duplication in the Zizania Genus.</title>
        <authorList>
            <person name="Haas M."/>
            <person name="Kono T."/>
            <person name="Macchietto M."/>
            <person name="Millas R."/>
            <person name="McGilp L."/>
            <person name="Shao M."/>
            <person name="Duquette J."/>
            <person name="Hirsch C.N."/>
            <person name="Kimball J."/>
        </authorList>
    </citation>
    <scope>NUCLEOTIDE SEQUENCE</scope>
    <source>
        <tissue evidence="24">Fresh leaf tissue</tissue>
    </source>
</reference>
<comment type="similarity">
    <text evidence="2">Belongs to the protein kinase superfamily. Ser/Thr protein kinase family.</text>
</comment>
<comment type="similarity">
    <text evidence="3">Belongs to the RLP family.</text>
</comment>
<dbReference type="OrthoDB" id="647974at2759"/>
<dbReference type="InterPro" id="IPR051716">
    <property type="entry name" value="Plant_RL_S/T_kinase"/>
</dbReference>
<dbReference type="PANTHER" id="PTHR48053:SF155">
    <property type="entry name" value="LOW QUALITY PROTEIN: RECEPTOR-LIKE PROTEIN 2"/>
    <property type="match status" value="1"/>
</dbReference>
<dbReference type="FunFam" id="3.80.10.10:FF:000530">
    <property type="entry name" value="Receptor-like protein 2"/>
    <property type="match status" value="1"/>
</dbReference>
<proteinExistence type="inferred from homology"/>
<keyword evidence="6" id="KW-0723">Serine/threonine-protein kinase</keyword>
<evidence type="ECO:0000256" key="21">
    <source>
        <dbReference type="PROSITE-ProRule" id="PRU10141"/>
    </source>
</evidence>
<keyword evidence="9 22" id="KW-0812">Transmembrane</keyword>
<dbReference type="CDD" id="cd14066">
    <property type="entry name" value="STKc_IRAK"/>
    <property type="match status" value="1"/>
</dbReference>
<dbReference type="PROSITE" id="PS50011">
    <property type="entry name" value="PROTEIN_KINASE_DOM"/>
    <property type="match status" value="1"/>
</dbReference>
<evidence type="ECO:0000256" key="12">
    <source>
        <dbReference type="ARBA" id="ARBA00022741"/>
    </source>
</evidence>
<evidence type="ECO:0000256" key="14">
    <source>
        <dbReference type="ARBA" id="ARBA00022840"/>
    </source>
</evidence>
<evidence type="ECO:0000256" key="7">
    <source>
        <dbReference type="ARBA" id="ARBA00022614"/>
    </source>
</evidence>
<dbReference type="InterPro" id="IPR013210">
    <property type="entry name" value="LRR_N_plant-typ"/>
</dbReference>
<comment type="catalytic activity">
    <reaction evidence="19">
        <text>L-threonyl-[protein] + ATP = O-phospho-L-threonyl-[protein] + ADP + H(+)</text>
        <dbReference type="Rhea" id="RHEA:46608"/>
        <dbReference type="Rhea" id="RHEA-COMP:11060"/>
        <dbReference type="Rhea" id="RHEA-COMP:11605"/>
        <dbReference type="ChEBI" id="CHEBI:15378"/>
        <dbReference type="ChEBI" id="CHEBI:30013"/>
        <dbReference type="ChEBI" id="CHEBI:30616"/>
        <dbReference type="ChEBI" id="CHEBI:61977"/>
        <dbReference type="ChEBI" id="CHEBI:456216"/>
        <dbReference type="EC" id="2.7.11.1"/>
    </reaction>
</comment>
<evidence type="ECO:0000259" key="23">
    <source>
        <dbReference type="PROSITE" id="PS50011"/>
    </source>
</evidence>
<keyword evidence="14 21" id="KW-0067">ATP-binding</keyword>
<evidence type="ECO:0000256" key="10">
    <source>
        <dbReference type="ARBA" id="ARBA00022729"/>
    </source>
</evidence>
<keyword evidence="16 22" id="KW-0472">Membrane</keyword>
<keyword evidence="17" id="KW-0675">Receptor</keyword>
<keyword evidence="13" id="KW-0418">Kinase</keyword>
<evidence type="ECO:0000256" key="18">
    <source>
        <dbReference type="ARBA" id="ARBA00023180"/>
    </source>
</evidence>
<evidence type="ECO:0000256" key="3">
    <source>
        <dbReference type="ARBA" id="ARBA00009592"/>
    </source>
</evidence>
<evidence type="ECO:0000313" key="25">
    <source>
        <dbReference type="Proteomes" id="UP000729402"/>
    </source>
</evidence>
<dbReference type="InterPro" id="IPR003591">
    <property type="entry name" value="Leu-rich_rpt_typical-subtyp"/>
</dbReference>
<keyword evidence="15 22" id="KW-1133">Transmembrane helix</keyword>
<comment type="catalytic activity">
    <reaction evidence="20">
        <text>L-seryl-[protein] + ATP = O-phospho-L-seryl-[protein] + ADP + H(+)</text>
        <dbReference type="Rhea" id="RHEA:17989"/>
        <dbReference type="Rhea" id="RHEA-COMP:9863"/>
        <dbReference type="Rhea" id="RHEA-COMP:11604"/>
        <dbReference type="ChEBI" id="CHEBI:15378"/>
        <dbReference type="ChEBI" id="CHEBI:29999"/>
        <dbReference type="ChEBI" id="CHEBI:30616"/>
        <dbReference type="ChEBI" id="CHEBI:83421"/>
        <dbReference type="ChEBI" id="CHEBI:456216"/>
        <dbReference type="EC" id="2.7.11.1"/>
    </reaction>
</comment>
<dbReference type="GO" id="GO:0005524">
    <property type="term" value="F:ATP binding"/>
    <property type="evidence" value="ECO:0007669"/>
    <property type="project" value="UniProtKB-UniRule"/>
</dbReference>